<sequence length="510" mass="54883">MRSTFHGLEVAKRGLFAQQTALNTVSHNVANANTEGYSRQAVDMTTFEPLQYPAVTKGTEAGQLGQGVDVVQIQRLRDRFLDSQYRRENSSLSEWNIKSQTLDKLQIIMNAPSDTGLATVLTNFFNAWHDLSVAPDNPTSRELVKQRGLELVGTLNLMNNQLSNLDTDLISNINTEVNQVNSFLGQIQQLNKQINMVETTGTDKANDLRDRRDLLVDQLSKFMDVQVTESANGMYSITTGGTPGTTLLDINNNTASVAYDPVANGINVTGPAAAGTTAVTLVGGEIKGLIDSRTTYVASYKRQLDAFVEGLAEGSFTITKPDGTTATYAGVNGLHQAGYTLHDPTLTGIPFFTKPAGASTFTAANIQVNSQIVSDVKYIAASDSSYTDASGTHVYVGNGTNALLLGQVANQTVAFTTPGATVPQGTPGEYLRSLVGKLGLQAQEASRYKGNQDTVVQQVNNQRQSVSGVSIDEEMANMIKFQQAYNASARMVTVIDSILDRIINGMGLTR</sequence>
<dbReference type="PANTHER" id="PTHR30033">
    <property type="entry name" value="FLAGELLAR HOOK-ASSOCIATED PROTEIN 1"/>
    <property type="match status" value="1"/>
</dbReference>
<comment type="similarity">
    <text evidence="3 7">Belongs to the flagella basal body rod proteins family.</text>
</comment>
<dbReference type="InterPro" id="IPR002371">
    <property type="entry name" value="FlgK"/>
</dbReference>
<dbReference type="GO" id="GO:0009424">
    <property type="term" value="C:bacterial-type flagellum hook"/>
    <property type="evidence" value="ECO:0007669"/>
    <property type="project" value="UniProtKB-UniRule"/>
</dbReference>
<name>A0A7I8DCP4_9BACL</name>
<dbReference type="Pfam" id="PF06429">
    <property type="entry name" value="Flg_bbr_C"/>
    <property type="match status" value="1"/>
</dbReference>
<evidence type="ECO:0000256" key="4">
    <source>
        <dbReference type="ARBA" id="ARBA00016244"/>
    </source>
</evidence>
<proteinExistence type="inferred from homology"/>
<dbReference type="AlphaFoldDB" id="A0A7I8DCP4"/>
<dbReference type="EMBL" id="AP023366">
    <property type="protein sequence ID" value="BCJ87864.1"/>
    <property type="molecule type" value="Genomic_DNA"/>
</dbReference>
<keyword evidence="11" id="KW-0282">Flagellum</keyword>
<comment type="subcellular location">
    <subcellularLocation>
        <location evidence="1 7">Bacterial flagellum</location>
    </subcellularLocation>
    <subcellularLocation>
        <location evidence="2 7">Secreted</location>
    </subcellularLocation>
</comment>
<dbReference type="GO" id="GO:0005576">
    <property type="term" value="C:extracellular region"/>
    <property type="evidence" value="ECO:0007669"/>
    <property type="project" value="UniProtKB-SubCell"/>
</dbReference>
<evidence type="ECO:0000259" key="10">
    <source>
        <dbReference type="Pfam" id="PF22638"/>
    </source>
</evidence>
<dbReference type="Proteomes" id="UP000593802">
    <property type="component" value="Chromosome"/>
</dbReference>
<evidence type="ECO:0000256" key="7">
    <source>
        <dbReference type="RuleBase" id="RU362065"/>
    </source>
</evidence>
<feature type="domain" description="Flagellar hook-associated protein FlgK helical" evidence="10">
    <location>
        <begin position="103"/>
        <end position="313"/>
    </location>
</feature>
<evidence type="ECO:0000256" key="3">
    <source>
        <dbReference type="ARBA" id="ARBA00009677"/>
    </source>
</evidence>
<gene>
    <name evidence="7 11" type="primary">flgK</name>
    <name evidence="11" type="ORF">skT53_28490</name>
</gene>
<dbReference type="Pfam" id="PF00460">
    <property type="entry name" value="Flg_bb_rod"/>
    <property type="match status" value="1"/>
</dbReference>
<evidence type="ECO:0000256" key="1">
    <source>
        <dbReference type="ARBA" id="ARBA00004365"/>
    </source>
</evidence>
<dbReference type="SUPFAM" id="SSF64518">
    <property type="entry name" value="Phase 1 flagellin"/>
    <property type="match status" value="1"/>
</dbReference>
<keyword evidence="5 7" id="KW-0964">Secreted</keyword>
<dbReference type="RefSeq" id="WP_200758319.1">
    <property type="nucleotide sequence ID" value="NZ_AP023366.1"/>
</dbReference>
<evidence type="ECO:0000259" key="9">
    <source>
        <dbReference type="Pfam" id="PF06429"/>
    </source>
</evidence>
<reference evidence="11 12" key="1">
    <citation type="submission" date="2020-08" db="EMBL/GenBank/DDBJ databases">
        <title>Complete Genome Sequence of Effusibacillus dendaii Strain skT53, Isolated from Farmland soil.</title>
        <authorList>
            <person name="Konishi T."/>
            <person name="Kawasaki H."/>
        </authorList>
    </citation>
    <scope>NUCLEOTIDE SEQUENCE [LARGE SCALE GENOMIC DNA]</scope>
    <source>
        <strain evidence="12">skT53</strain>
    </source>
</reference>
<keyword evidence="11" id="KW-0966">Cell projection</keyword>
<evidence type="ECO:0000259" key="8">
    <source>
        <dbReference type="Pfam" id="PF00460"/>
    </source>
</evidence>
<accession>A0A7I8DCP4</accession>
<keyword evidence="11" id="KW-0969">Cilium</keyword>
<dbReference type="PANTHER" id="PTHR30033:SF1">
    <property type="entry name" value="FLAGELLAR HOOK-ASSOCIATED PROTEIN 1"/>
    <property type="match status" value="1"/>
</dbReference>
<evidence type="ECO:0000256" key="2">
    <source>
        <dbReference type="ARBA" id="ARBA00004613"/>
    </source>
</evidence>
<dbReference type="InterPro" id="IPR053927">
    <property type="entry name" value="FlgK_helical"/>
</dbReference>
<dbReference type="InterPro" id="IPR010930">
    <property type="entry name" value="Flg_bb/hook_C_dom"/>
</dbReference>
<feature type="domain" description="Flagellar basal body rod protein N-terminal" evidence="8">
    <location>
        <begin position="8"/>
        <end position="37"/>
    </location>
</feature>
<keyword evidence="12" id="KW-1185">Reference proteome</keyword>
<keyword evidence="6 7" id="KW-0975">Bacterial flagellum</keyword>
<evidence type="ECO:0000256" key="6">
    <source>
        <dbReference type="ARBA" id="ARBA00023143"/>
    </source>
</evidence>
<dbReference type="InterPro" id="IPR001444">
    <property type="entry name" value="Flag_bb_rod_N"/>
</dbReference>
<dbReference type="KEGG" id="eff:skT53_28490"/>
<evidence type="ECO:0000313" key="11">
    <source>
        <dbReference type="EMBL" id="BCJ87864.1"/>
    </source>
</evidence>
<protein>
    <recommendedName>
        <fullName evidence="4 7">Flagellar hook-associated protein 1</fullName>
        <shortName evidence="7">HAP1</shortName>
    </recommendedName>
</protein>
<dbReference type="NCBIfam" id="TIGR02492">
    <property type="entry name" value="flgK_ends"/>
    <property type="match status" value="1"/>
</dbReference>
<dbReference type="Pfam" id="PF22638">
    <property type="entry name" value="FlgK_D1"/>
    <property type="match status" value="1"/>
</dbReference>
<organism evidence="11 12">
    <name type="scientific">Effusibacillus dendaii</name>
    <dbReference type="NCBI Taxonomy" id="2743772"/>
    <lineage>
        <taxon>Bacteria</taxon>
        <taxon>Bacillati</taxon>
        <taxon>Bacillota</taxon>
        <taxon>Bacilli</taxon>
        <taxon>Bacillales</taxon>
        <taxon>Alicyclobacillaceae</taxon>
        <taxon>Effusibacillus</taxon>
    </lineage>
</organism>
<feature type="domain" description="Flagellar basal-body/hook protein C-terminal" evidence="9">
    <location>
        <begin position="465"/>
        <end position="504"/>
    </location>
</feature>
<dbReference type="PRINTS" id="PR01005">
    <property type="entry name" value="FLGHOOKAP1"/>
</dbReference>
<dbReference type="GO" id="GO:0044780">
    <property type="term" value="P:bacterial-type flagellum assembly"/>
    <property type="evidence" value="ECO:0007669"/>
    <property type="project" value="InterPro"/>
</dbReference>
<evidence type="ECO:0000256" key="5">
    <source>
        <dbReference type="ARBA" id="ARBA00022525"/>
    </source>
</evidence>
<evidence type="ECO:0000313" key="12">
    <source>
        <dbReference type="Proteomes" id="UP000593802"/>
    </source>
</evidence>
<dbReference type="GO" id="GO:0005198">
    <property type="term" value="F:structural molecule activity"/>
    <property type="evidence" value="ECO:0007669"/>
    <property type="project" value="UniProtKB-UniRule"/>
</dbReference>